<dbReference type="EMBL" id="BJUN01000026">
    <property type="protein sequence ID" value="GEK60045.1"/>
    <property type="molecule type" value="Genomic_DNA"/>
</dbReference>
<protein>
    <submittedName>
        <fullName evidence="1">Uncharacterized protein</fullName>
    </submittedName>
</protein>
<dbReference type="STRING" id="1371.GCA_900166605_00763"/>
<accession>A0A510Y9K9</accession>
<comment type="caution">
    <text evidence="1">The sequence shown here is derived from an EMBL/GenBank/DDBJ whole genome shotgun (WGS) entry which is preliminary data.</text>
</comment>
<proteinExistence type="predicted"/>
<dbReference type="InterPro" id="IPR025444">
    <property type="entry name" value="Monooxy_af470"/>
</dbReference>
<reference evidence="1 2" key="1">
    <citation type="submission" date="2019-07" db="EMBL/GenBank/DDBJ databases">
        <title>Whole genome shotgun sequence of Marinococcus halophilus NBRC 102359.</title>
        <authorList>
            <person name="Hosoyama A."/>
            <person name="Uohara A."/>
            <person name="Ohji S."/>
            <person name="Ichikawa N."/>
        </authorList>
    </citation>
    <scope>NUCLEOTIDE SEQUENCE [LARGE SCALE GENOMIC DNA]</scope>
    <source>
        <strain evidence="1 2">NBRC 102359</strain>
    </source>
</reference>
<dbReference type="Proteomes" id="UP000321051">
    <property type="component" value="Unassembled WGS sequence"/>
</dbReference>
<evidence type="ECO:0000313" key="2">
    <source>
        <dbReference type="Proteomes" id="UP000321051"/>
    </source>
</evidence>
<keyword evidence="2" id="KW-1185">Reference proteome</keyword>
<name>A0A510Y9K9_MARHA</name>
<organism evidence="1 2">
    <name type="scientific">Marinococcus halophilus</name>
    <dbReference type="NCBI Taxonomy" id="1371"/>
    <lineage>
        <taxon>Bacteria</taxon>
        <taxon>Bacillati</taxon>
        <taxon>Bacillota</taxon>
        <taxon>Bacilli</taxon>
        <taxon>Bacillales</taxon>
        <taxon>Bacillaceae</taxon>
        <taxon>Marinococcus</taxon>
    </lineage>
</organism>
<dbReference type="AlphaFoldDB" id="A0A510Y9K9"/>
<gene>
    <name evidence="1" type="ORF">MHA01_29500</name>
</gene>
<sequence>MIKKKTWEAVVPGETTTKGDMGMKSKIGDGRYTTAGDRDITVFVIGMRINNWRAVHKWLPVLLAMPPMIKELSMHKELGCMGMQSYVQFPATMMIQYWNSKEELLAYAQAPKHLKAWRTFNKRTRGNTAVGIYHETYLVPSGAYESIYVNMPPFGLGKAIGTEPVTKATGTAEERIGQKAKK</sequence>
<dbReference type="Pfam" id="PF13826">
    <property type="entry name" value="Monooxy_af470-like"/>
    <property type="match status" value="1"/>
</dbReference>
<evidence type="ECO:0000313" key="1">
    <source>
        <dbReference type="EMBL" id="GEK60045.1"/>
    </source>
</evidence>